<feature type="region of interest" description="Disordered" evidence="1">
    <location>
        <begin position="1"/>
        <end position="21"/>
    </location>
</feature>
<proteinExistence type="predicted"/>
<dbReference type="Proteomes" id="UP000198852">
    <property type="component" value="Unassembled WGS sequence"/>
</dbReference>
<name>A0A1I6TMR4_9PSEU</name>
<keyword evidence="3" id="KW-1185">Reference proteome</keyword>
<organism evidence="2 3">
    <name type="scientific">Saccharopolyspora flava</name>
    <dbReference type="NCBI Taxonomy" id="95161"/>
    <lineage>
        <taxon>Bacteria</taxon>
        <taxon>Bacillati</taxon>
        <taxon>Actinomycetota</taxon>
        <taxon>Actinomycetes</taxon>
        <taxon>Pseudonocardiales</taxon>
        <taxon>Pseudonocardiaceae</taxon>
        <taxon>Saccharopolyspora</taxon>
    </lineage>
</organism>
<gene>
    <name evidence="2" type="ORF">SAMN05660874_04102</name>
</gene>
<evidence type="ECO:0000313" key="2">
    <source>
        <dbReference type="EMBL" id="SFS90475.1"/>
    </source>
</evidence>
<reference evidence="3" key="1">
    <citation type="submission" date="2016-10" db="EMBL/GenBank/DDBJ databases">
        <authorList>
            <person name="Varghese N."/>
            <person name="Submissions S."/>
        </authorList>
    </citation>
    <scope>NUCLEOTIDE SEQUENCE [LARGE SCALE GENOMIC DNA]</scope>
    <source>
        <strain evidence="3">DSM 44771</strain>
    </source>
</reference>
<evidence type="ECO:0000313" key="3">
    <source>
        <dbReference type="Proteomes" id="UP000198852"/>
    </source>
</evidence>
<dbReference type="EMBL" id="FOZX01000007">
    <property type="protein sequence ID" value="SFS90475.1"/>
    <property type="molecule type" value="Genomic_DNA"/>
</dbReference>
<dbReference type="SUPFAM" id="SSF51445">
    <property type="entry name" value="(Trans)glycosidases"/>
    <property type="match status" value="1"/>
</dbReference>
<protein>
    <recommendedName>
        <fullName evidence="4">Glycosyl hydrolase family 39</fullName>
    </recommendedName>
</protein>
<evidence type="ECO:0000256" key="1">
    <source>
        <dbReference type="SAM" id="MobiDB-lite"/>
    </source>
</evidence>
<dbReference type="Gene3D" id="3.20.20.80">
    <property type="entry name" value="Glycosidases"/>
    <property type="match status" value="1"/>
</dbReference>
<dbReference type="InterPro" id="IPR017853">
    <property type="entry name" value="GH"/>
</dbReference>
<dbReference type="OrthoDB" id="9776971at2"/>
<evidence type="ECO:0008006" key="4">
    <source>
        <dbReference type="Google" id="ProtNLM"/>
    </source>
</evidence>
<accession>A0A1I6TMR4</accession>
<dbReference type="STRING" id="95161.SAMN05660874_04102"/>
<sequence>MTAIQPAASAKPSTSLHVDWTSTTGRSRTTLTTHLWTAPQLRRGSPIHGKAFDALRELRADLTRILPWFTQPRLAVPELAPPTATTTSWNFELLDPFVEDFVAAAEGRPIVANFATIPTWMFVTAEPVPVSADPDEIHWEYERGTELRDPTCEEVADYFFRLASWYIAGGFTDERGVWHESGHRYRFAYWEVLCEPDVGHELSPEVYTRLYDAVVSRLSPLDPDMKFIGLSLSHVHPDPEHYWHFLDPAQHSDGTPIDAFSYHFYAQPEIINPFGTEGNAPYEHWRDIFFAQADAFLDQVRHIDAIRRRLAPHVETHINELGTFPPAPMDPAPAFPEEYWALSAAVQSYLWAKLVELGVDLVGIAEFIDYPGMNPGISLLDWETGEPNARYDALALLLRHFGPGDALVPTSATAGHGYPDPRVHAQAYLTVDGSRKILFVNKTADPVRVAVPALASSAELEQVSADVTHRGRSEVGDNVAVIDAYATAVLSYQPGRIPQNREAP</sequence>
<dbReference type="RefSeq" id="WP_093420477.1">
    <property type="nucleotide sequence ID" value="NZ_FOZX01000007.1"/>
</dbReference>
<dbReference type="AlphaFoldDB" id="A0A1I6TMR4"/>